<name>A0A8S2G414_9BILA</name>
<feature type="non-terminal residue" evidence="2">
    <location>
        <position position="95"/>
    </location>
</feature>
<keyword evidence="1" id="KW-0732">Signal</keyword>
<dbReference type="InterPro" id="IPR052066">
    <property type="entry name" value="Glycosphingolipid_Hydrolases"/>
</dbReference>
<feature type="signal peptide" evidence="1">
    <location>
        <begin position="1"/>
        <end position="21"/>
    </location>
</feature>
<dbReference type="Proteomes" id="UP000677228">
    <property type="component" value="Unassembled WGS sequence"/>
</dbReference>
<comment type="caution">
    <text evidence="2">The sequence shown here is derived from an EMBL/GenBank/DDBJ whole genome shotgun (WGS) entry which is preliminary data.</text>
</comment>
<protein>
    <submittedName>
        <fullName evidence="2">Uncharacterized protein</fullName>
    </submittedName>
</protein>
<gene>
    <name evidence="2" type="ORF">OVA965_LOCUS43497</name>
    <name evidence="3" type="ORF">TMI583_LOCUS45790</name>
</gene>
<proteinExistence type="predicted"/>
<evidence type="ECO:0000256" key="1">
    <source>
        <dbReference type="SAM" id="SignalP"/>
    </source>
</evidence>
<evidence type="ECO:0000313" key="4">
    <source>
        <dbReference type="Proteomes" id="UP000677228"/>
    </source>
</evidence>
<dbReference type="EMBL" id="CAJNOK010057592">
    <property type="protein sequence ID" value="CAF1626826.1"/>
    <property type="molecule type" value="Genomic_DNA"/>
</dbReference>
<accession>A0A8S2G414</accession>
<sequence length="95" mass="10973">MLFSLCTLFITIIYTVNIVKASLPLIQVDPKTQQFVDEYGRVRIFHGVNVVYKVPPYIPQLTGFTPQDSLSDIDLTNLRKWGFNVVRFYVSWMGV</sequence>
<organism evidence="2 4">
    <name type="scientific">Didymodactylos carnosus</name>
    <dbReference type="NCBI Taxonomy" id="1234261"/>
    <lineage>
        <taxon>Eukaryota</taxon>
        <taxon>Metazoa</taxon>
        <taxon>Spiralia</taxon>
        <taxon>Gnathifera</taxon>
        <taxon>Rotifera</taxon>
        <taxon>Eurotatoria</taxon>
        <taxon>Bdelloidea</taxon>
        <taxon>Philodinida</taxon>
        <taxon>Philodinidae</taxon>
        <taxon>Didymodactylos</taxon>
    </lineage>
</organism>
<evidence type="ECO:0000313" key="3">
    <source>
        <dbReference type="EMBL" id="CAF4450196.1"/>
    </source>
</evidence>
<reference evidence="2" key="1">
    <citation type="submission" date="2021-02" db="EMBL/GenBank/DDBJ databases">
        <authorList>
            <person name="Nowell W R."/>
        </authorList>
    </citation>
    <scope>NUCLEOTIDE SEQUENCE</scope>
</reference>
<dbReference type="EMBL" id="CAJOBA010082897">
    <property type="protein sequence ID" value="CAF4450196.1"/>
    <property type="molecule type" value="Genomic_DNA"/>
</dbReference>
<dbReference type="SUPFAM" id="SSF51445">
    <property type="entry name" value="(Trans)glycosidases"/>
    <property type="match status" value="1"/>
</dbReference>
<dbReference type="Proteomes" id="UP000682733">
    <property type="component" value="Unassembled WGS sequence"/>
</dbReference>
<dbReference type="PANTHER" id="PTHR31308">
    <property type="match status" value="1"/>
</dbReference>
<dbReference type="AlphaFoldDB" id="A0A8S2G414"/>
<dbReference type="Gene3D" id="3.20.20.80">
    <property type="entry name" value="Glycosidases"/>
    <property type="match status" value="1"/>
</dbReference>
<evidence type="ECO:0000313" key="2">
    <source>
        <dbReference type="EMBL" id="CAF1626826.1"/>
    </source>
</evidence>
<feature type="chain" id="PRO_5036273565" evidence="1">
    <location>
        <begin position="22"/>
        <end position="95"/>
    </location>
</feature>
<dbReference type="PANTHER" id="PTHR31308:SF3">
    <property type="entry name" value="ENDOGLYCOCERAMIDASE"/>
    <property type="match status" value="1"/>
</dbReference>
<dbReference type="InterPro" id="IPR017853">
    <property type="entry name" value="GH"/>
</dbReference>